<keyword evidence="2" id="KW-1185">Reference proteome</keyword>
<comment type="caution">
    <text evidence="1">The sequence shown here is derived from an EMBL/GenBank/DDBJ whole genome shotgun (WGS) entry which is preliminary data.</text>
</comment>
<proteinExistence type="predicted"/>
<dbReference type="EMBL" id="JACSEA010000010">
    <property type="protein sequence ID" value="KAF7391198.1"/>
    <property type="molecule type" value="Genomic_DNA"/>
</dbReference>
<reference evidence="1" key="1">
    <citation type="journal article" date="2020" name="G3 (Bethesda)">
        <title>High-Quality Assemblies for Three Invasive Social Wasps from the &lt;i&gt;Vespula&lt;/i&gt; Genus.</title>
        <authorList>
            <person name="Harrop T.W.R."/>
            <person name="Guhlin J."/>
            <person name="McLaughlin G.M."/>
            <person name="Permina E."/>
            <person name="Stockwell P."/>
            <person name="Gilligan J."/>
            <person name="Le Lec M.F."/>
            <person name="Gruber M.A.M."/>
            <person name="Quinn O."/>
            <person name="Lovegrove M."/>
            <person name="Duncan E.J."/>
            <person name="Remnant E.J."/>
            <person name="Van Eeckhoven J."/>
            <person name="Graham B."/>
            <person name="Knapp R.A."/>
            <person name="Langford K.W."/>
            <person name="Kronenberg Z."/>
            <person name="Press M.O."/>
            <person name="Eacker S.M."/>
            <person name="Wilson-Rankin E.E."/>
            <person name="Purcell J."/>
            <person name="Lester P.J."/>
            <person name="Dearden P.K."/>
        </authorList>
    </citation>
    <scope>NUCLEOTIDE SEQUENCE</scope>
    <source>
        <strain evidence="1">Marl-1</strain>
    </source>
</reference>
<name>A0A834JLS0_VESVU</name>
<dbReference type="AlphaFoldDB" id="A0A834JLS0"/>
<dbReference type="Proteomes" id="UP000614350">
    <property type="component" value="Unassembled WGS sequence"/>
</dbReference>
<organism evidence="1 2">
    <name type="scientific">Vespula vulgaris</name>
    <name type="common">Yellow jacket</name>
    <name type="synonym">Wasp</name>
    <dbReference type="NCBI Taxonomy" id="7454"/>
    <lineage>
        <taxon>Eukaryota</taxon>
        <taxon>Metazoa</taxon>
        <taxon>Ecdysozoa</taxon>
        <taxon>Arthropoda</taxon>
        <taxon>Hexapoda</taxon>
        <taxon>Insecta</taxon>
        <taxon>Pterygota</taxon>
        <taxon>Neoptera</taxon>
        <taxon>Endopterygota</taxon>
        <taxon>Hymenoptera</taxon>
        <taxon>Apocrita</taxon>
        <taxon>Aculeata</taxon>
        <taxon>Vespoidea</taxon>
        <taxon>Vespidae</taxon>
        <taxon>Vespinae</taxon>
        <taxon>Vespula</taxon>
    </lineage>
</organism>
<accession>A0A834JLS0</accession>
<evidence type="ECO:0000313" key="1">
    <source>
        <dbReference type="EMBL" id="KAF7391198.1"/>
    </source>
</evidence>
<protein>
    <submittedName>
        <fullName evidence="1">Uncharacterized protein</fullName>
    </submittedName>
</protein>
<sequence>METEISIDFVAATVPVHHIAVREIDRLYEPVDKRTVIRCSIIGISNIRKLAPQENEIYSVISYRKDISSVNMGTNDIIFKHDVGVGSDVKTIVSTFIRRLSIGTNAESGASL</sequence>
<gene>
    <name evidence="1" type="ORF">HZH66_009678</name>
</gene>
<evidence type="ECO:0000313" key="2">
    <source>
        <dbReference type="Proteomes" id="UP000614350"/>
    </source>
</evidence>